<dbReference type="PROSITE" id="PS51257">
    <property type="entry name" value="PROKAR_LIPOPROTEIN"/>
    <property type="match status" value="1"/>
</dbReference>
<proteinExistence type="predicted"/>
<keyword evidence="1" id="KW-0472">Membrane</keyword>
<dbReference type="EMBL" id="CABIKM010000015">
    <property type="protein sequence ID" value="VUZ84577.1"/>
    <property type="molecule type" value="Genomic_DNA"/>
</dbReference>
<keyword evidence="1" id="KW-1133">Transmembrane helix</keyword>
<dbReference type="AlphaFoldDB" id="A0A564ZI49"/>
<evidence type="ECO:0000313" key="2">
    <source>
        <dbReference type="EMBL" id="VUZ84577.1"/>
    </source>
</evidence>
<evidence type="ECO:0000256" key="1">
    <source>
        <dbReference type="SAM" id="Phobius"/>
    </source>
</evidence>
<gene>
    <name evidence="2" type="ORF">MELA_00950</name>
</gene>
<evidence type="ECO:0000313" key="3">
    <source>
        <dbReference type="Proteomes" id="UP000334340"/>
    </source>
</evidence>
<accession>A0A564ZI49</accession>
<keyword evidence="1" id="KW-0812">Transmembrane</keyword>
<keyword evidence="3" id="KW-1185">Reference proteome</keyword>
<feature type="transmembrane region" description="Helical" evidence="1">
    <location>
        <begin position="12"/>
        <end position="34"/>
    </location>
</feature>
<protein>
    <submittedName>
        <fullName evidence="2">Uncharacterized protein</fullName>
    </submittedName>
</protein>
<dbReference type="Proteomes" id="UP000334340">
    <property type="component" value="Unassembled WGS sequence"/>
</dbReference>
<sequence length="367" mass="40758">MTDRFRIWSHRLGLRIGLLVSALVLGGCMSYGALTLDRDRLDFTGAVANSWKQQTLLNIVKLRYADTPIFVDIGQIVAAYQVQVAGSAAGTIIPGGGTGNPSFFSLGTAGSFMDRPTITYTPLTGSAFLRTLMTPIPPVRLFELIDAGYAADLLVLVAVQEINGVSNRRTGFRAQDMDPHFVQILTALRRIQESGAVGFRIEVDKETGKRERLVMFFTKREITPETEKERQTLRKLLHLHPERMDFLITYGSDTDRDDVIAIQTRSAMQILNVMASYISVPEEHVRNGRAFQAPASSPDAPPPVIRIASGASRPDGPFVAVHYRDLWYWIDDHDLRSKGVFTFLLILMTLAETGEKPPPPQLTIQTN</sequence>
<reference evidence="2 3" key="1">
    <citation type="submission" date="2019-07" db="EMBL/GenBank/DDBJ databases">
        <authorList>
            <person name="Cremers G."/>
        </authorList>
    </citation>
    <scope>NUCLEOTIDE SEQUENCE [LARGE SCALE GENOMIC DNA]</scope>
</reference>
<organism evidence="2 3">
    <name type="scientific">Candidatus Methylomirabilis lanthanidiphila</name>
    <dbReference type="NCBI Taxonomy" id="2211376"/>
    <lineage>
        <taxon>Bacteria</taxon>
        <taxon>Candidatus Methylomirabilota</taxon>
        <taxon>Candidatus Methylomirabilia</taxon>
        <taxon>Candidatus Methylomirabilales</taxon>
        <taxon>Candidatus Methylomirabilaceae</taxon>
        <taxon>Candidatus Methylomirabilis</taxon>
    </lineage>
</organism>
<name>A0A564ZI49_9BACT</name>